<dbReference type="AlphaFoldDB" id="A0AAN9Q1F5"/>
<evidence type="ECO:0000313" key="3">
    <source>
        <dbReference type="Proteomes" id="UP001367508"/>
    </source>
</evidence>
<organism evidence="2 3">
    <name type="scientific">Canavalia gladiata</name>
    <name type="common">Sword bean</name>
    <name type="synonym">Dolichos gladiatus</name>
    <dbReference type="NCBI Taxonomy" id="3824"/>
    <lineage>
        <taxon>Eukaryota</taxon>
        <taxon>Viridiplantae</taxon>
        <taxon>Streptophyta</taxon>
        <taxon>Embryophyta</taxon>
        <taxon>Tracheophyta</taxon>
        <taxon>Spermatophyta</taxon>
        <taxon>Magnoliopsida</taxon>
        <taxon>eudicotyledons</taxon>
        <taxon>Gunneridae</taxon>
        <taxon>Pentapetalae</taxon>
        <taxon>rosids</taxon>
        <taxon>fabids</taxon>
        <taxon>Fabales</taxon>
        <taxon>Fabaceae</taxon>
        <taxon>Papilionoideae</taxon>
        <taxon>50 kb inversion clade</taxon>
        <taxon>NPAAA clade</taxon>
        <taxon>indigoferoid/millettioid clade</taxon>
        <taxon>Phaseoleae</taxon>
        <taxon>Canavalia</taxon>
    </lineage>
</organism>
<accession>A0AAN9Q1F5</accession>
<gene>
    <name evidence="2" type="ORF">VNO77_30573</name>
</gene>
<reference evidence="2 3" key="1">
    <citation type="submission" date="2024-01" db="EMBL/GenBank/DDBJ databases">
        <title>The genomes of 5 underutilized Papilionoideae crops provide insights into root nodulation and disease resistanc.</title>
        <authorList>
            <person name="Jiang F."/>
        </authorList>
    </citation>
    <scope>NUCLEOTIDE SEQUENCE [LARGE SCALE GENOMIC DNA]</scope>
    <source>
        <strain evidence="2">LVBAO_FW01</strain>
        <tissue evidence="2">Leaves</tissue>
    </source>
</reference>
<feature type="region of interest" description="Disordered" evidence="1">
    <location>
        <begin position="123"/>
        <end position="149"/>
    </location>
</feature>
<sequence length="171" mass="20031">MLRGQQNRRKHVNRPRDVFFYVNFATNHSGPSLINISPIWDAHARLHLLMYASEEQGETSQVLTQVLLNNADETPKIVVVAKEGLRQVINRRYPKDFYKETLYPYWPTWHTKKTQYASFAWPNPRQWKRSKPPESGNRSANTGFGDKPTSQPCNRFSIYAFKTNPNALRFF</sequence>
<keyword evidence="3" id="KW-1185">Reference proteome</keyword>
<dbReference type="EMBL" id="JAYMYQ010000007">
    <property type="protein sequence ID" value="KAK7320780.1"/>
    <property type="molecule type" value="Genomic_DNA"/>
</dbReference>
<protein>
    <submittedName>
        <fullName evidence="2">Uncharacterized protein</fullName>
    </submittedName>
</protein>
<name>A0AAN9Q1F5_CANGL</name>
<proteinExistence type="predicted"/>
<dbReference type="Proteomes" id="UP001367508">
    <property type="component" value="Unassembled WGS sequence"/>
</dbReference>
<comment type="caution">
    <text evidence="2">The sequence shown here is derived from an EMBL/GenBank/DDBJ whole genome shotgun (WGS) entry which is preliminary data.</text>
</comment>
<evidence type="ECO:0000313" key="2">
    <source>
        <dbReference type="EMBL" id="KAK7320780.1"/>
    </source>
</evidence>
<evidence type="ECO:0000256" key="1">
    <source>
        <dbReference type="SAM" id="MobiDB-lite"/>
    </source>
</evidence>
<feature type="compositionally biased region" description="Polar residues" evidence="1">
    <location>
        <begin position="136"/>
        <end position="149"/>
    </location>
</feature>